<evidence type="ECO:0000313" key="1">
    <source>
        <dbReference type="EMBL" id="NMN67290.1"/>
    </source>
</evidence>
<evidence type="ECO:0000313" key="2">
    <source>
        <dbReference type="Proteomes" id="UP001166004"/>
    </source>
</evidence>
<protein>
    <submittedName>
        <fullName evidence="1">Uncharacterized protein</fullName>
    </submittedName>
</protein>
<sequence length="35" mass="4250">MFINVYKKEVLQKKKNSEKIINNFRNNTESLTLYT</sequence>
<keyword evidence="2" id="KW-1185">Reference proteome</keyword>
<reference evidence="1 2" key="1">
    <citation type="submission" date="2019-07" db="EMBL/GenBank/DDBJ databases">
        <title>SAR11 Genome Evolution.</title>
        <authorList>
            <person name="Giovannoni S."/>
        </authorList>
    </citation>
    <scope>NUCLEOTIDE SEQUENCE [LARGE SCALE GENOMIC DNA]</scope>
    <source>
        <strain evidence="1 2">HTCC9565</strain>
    </source>
</reference>
<comment type="caution">
    <text evidence="1">The sequence shown here is derived from an EMBL/GenBank/DDBJ whole genome shotgun (WGS) entry which is preliminary data.</text>
</comment>
<accession>A0ABX1T3M3</accession>
<gene>
    <name evidence="1" type="ORF">VP91_00004320</name>
</gene>
<dbReference type="Proteomes" id="UP001166004">
    <property type="component" value="Unassembled WGS sequence"/>
</dbReference>
<proteinExistence type="predicted"/>
<name>A0ABX1T3M3_PELUQ</name>
<dbReference type="EMBL" id="LANA01000001">
    <property type="protein sequence ID" value="NMN67290.1"/>
    <property type="molecule type" value="Genomic_DNA"/>
</dbReference>
<organism evidence="1 2">
    <name type="scientific">Pelagibacter ubique</name>
    <dbReference type="NCBI Taxonomy" id="198252"/>
    <lineage>
        <taxon>Bacteria</taxon>
        <taxon>Pseudomonadati</taxon>
        <taxon>Pseudomonadota</taxon>
        <taxon>Alphaproteobacteria</taxon>
        <taxon>Candidatus Pelagibacterales</taxon>
        <taxon>Candidatus Pelagibacteraceae</taxon>
        <taxon>Candidatus Pelagibacter</taxon>
    </lineage>
</organism>